<reference evidence="1 2" key="1">
    <citation type="submission" date="2019-07" db="EMBL/GenBank/DDBJ databases">
        <title>Genome sequencing of 100 strains of the haloalkaliphilic chemolithoautotrophic sulfur-oxidizing bacterium Thioalkalivibrio.</title>
        <authorList>
            <person name="Muyzer G."/>
        </authorList>
    </citation>
    <scope>NUCLEOTIDE SEQUENCE [LARGE SCALE GENOMIC DNA]</scope>
    <source>
        <strain evidence="1 2">ASO4-4</strain>
    </source>
</reference>
<name>A0A562RNW8_9BACT</name>
<dbReference type="AlphaFoldDB" id="A0A562RNW8"/>
<dbReference type="OrthoDB" id="9907004at2"/>
<accession>A0A562RNW8</accession>
<sequence length="67" mass="8012">MVPDKNGEWKDALVEMVKKMPSVRRIVLPPEERKPENCGWEETEEEYLKRQAEWLNKVGKGRMKKKK</sequence>
<dbReference type="Proteomes" id="UP000318307">
    <property type="component" value="Unassembled WGS sequence"/>
</dbReference>
<evidence type="ECO:0000313" key="1">
    <source>
        <dbReference type="EMBL" id="TWI70785.1"/>
    </source>
</evidence>
<protein>
    <submittedName>
        <fullName evidence="1">Uncharacterized protein</fullName>
    </submittedName>
</protein>
<dbReference type="EMBL" id="VLLC01000016">
    <property type="protein sequence ID" value="TWI70785.1"/>
    <property type="molecule type" value="Genomic_DNA"/>
</dbReference>
<organism evidence="1 2">
    <name type="scientific">Desulfobotulus alkaliphilus</name>
    <dbReference type="NCBI Taxonomy" id="622671"/>
    <lineage>
        <taxon>Bacteria</taxon>
        <taxon>Pseudomonadati</taxon>
        <taxon>Thermodesulfobacteriota</taxon>
        <taxon>Desulfobacteria</taxon>
        <taxon>Desulfobacterales</taxon>
        <taxon>Desulfobacteraceae</taxon>
        <taxon>Desulfobotulus</taxon>
    </lineage>
</organism>
<dbReference type="RefSeq" id="WP_144685327.1">
    <property type="nucleotide sequence ID" value="NZ_VLLC01000016.1"/>
</dbReference>
<gene>
    <name evidence="1" type="ORF">LZ24_02206</name>
</gene>
<proteinExistence type="predicted"/>
<evidence type="ECO:0000313" key="2">
    <source>
        <dbReference type="Proteomes" id="UP000318307"/>
    </source>
</evidence>
<keyword evidence="2" id="KW-1185">Reference proteome</keyword>
<comment type="caution">
    <text evidence="1">The sequence shown here is derived from an EMBL/GenBank/DDBJ whole genome shotgun (WGS) entry which is preliminary data.</text>
</comment>